<dbReference type="InterPro" id="IPR058633">
    <property type="entry name" value="EmrA/FarA_HH"/>
</dbReference>
<evidence type="ECO:0000256" key="8">
    <source>
        <dbReference type="ARBA" id="ARBA00023136"/>
    </source>
</evidence>
<evidence type="ECO:0000259" key="11">
    <source>
        <dbReference type="Pfam" id="PF25885"/>
    </source>
</evidence>
<evidence type="ECO:0000256" key="2">
    <source>
        <dbReference type="ARBA" id="ARBA00009477"/>
    </source>
</evidence>
<dbReference type="SUPFAM" id="SSF111369">
    <property type="entry name" value="HlyD-like secretion proteins"/>
    <property type="match status" value="2"/>
</dbReference>
<keyword evidence="6 10" id="KW-0812">Transmembrane</keyword>
<evidence type="ECO:0000256" key="4">
    <source>
        <dbReference type="ARBA" id="ARBA00022475"/>
    </source>
</evidence>
<dbReference type="InterPro" id="IPR050739">
    <property type="entry name" value="MFP"/>
</dbReference>
<protein>
    <submittedName>
        <fullName evidence="13">Multidrug resistance protein A</fullName>
    </submittedName>
</protein>
<dbReference type="GO" id="GO:0005886">
    <property type="term" value="C:plasma membrane"/>
    <property type="evidence" value="ECO:0007669"/>
    <property type="project" value="UniProtKB-SubCell"/>
</dbReference>
<dbReference type="Proteomes" id="UP000614287">
    <property type="component" value="Unassembled WGS sequence"/>
</dbReference>
<evidence type="ECO:0000256" key="5">
    <source>
        <dbReference type="ARBA" id="ARBA00022519"/>
    </source>
</evidence>
<dbReference type="InterPro" id="IPR058634">
    <property type="entry name" value="AaeA-lik-b-barrel"/>
</dbReference>
<dbReference type="Gene3D" id="2.40.30.170">
    <property type="match status" value="1"/>
</dbReference>
<evidence type="ECO:0000256" key="10">
    <source>
        <dbReference type="SAM" id="Phobius"/>
    </source>
</evidence>
<comment type="caution">
    <text evidence="13">The sequence shown here is derived from an EMBL/GenBank/DDBJ whole genome shotgun (WGS) entry which is preliminary data.</text>
</comment>
<dbReference type="PANTHER" id="PTHR30386:SF19">
    <property type="entry name" value="MULTIDRUG EXPORT PROTEIN EMRA-RELATED"/>
    <property type="match status" value="1"/>
</dbReference>
<keyword evidence="5" id="KW-0997">Cell inner membrane</keyword>
<evidence type="ECO:0000259" key="12">
    <source>
        <dbReference type="Pfam" id="PF25963"/>
    </source>
</evidence>
<comment type="subcellular location">
    <subcellularLocation>
        <location evidence="1">Cell inner membrane</location>
        <topology evidence="1">Single-pass membrane protein</topology>
    </subcellularLocation>
</comment>
<keyword evidence="4" id="KW-1003">Cell membrane</keyword>
<reference evidence="13" key="1">
    <citation type="journal article" date="2014" name="Int. J. Syst. Evol. Microbiol.">
        <title>Complete genome sequence of Corynebacterium casei LMG S-19264T (=DSM 44701T), isolated from a smear-ripened cheese.</title>
        <authorList>
            <consortium name="US DOE Joint Genome Institute (JGI-PGF)"/>
            <person name="Walter F."/>
            <person name="Albersmeier A."/>
            <person name="Kalinowski J."/>
            <person name="Ruckert C."/>
        </authorList>
    </citation>
    <scope>NUCLEOTIDE SEQUENCE</scope>
    <source>
        <strain evidence="13">KCTC 32501</strain>
    </source>
</reference>
<dbReference type="RefSeq" id="WP_189492716.1">
    <property type="nucleotide sequence ID" value="NZ_BMZG01000005.1"/>
</dbReference>
<dbReference type="GO" id="GO:0046677">
    <property type="term" value="P:response to antibiotic"/>
    <property type="evidence" value="ECO:0007669"/>
    <property type="project" value="UniProtKB-ARBA"/>
</dbReference>
<evidence type="ECO:0000313" key="13">
    <source>
        <dbReference type="EMBL" id="GHA71615.1"/>
    </source>
</evidence>
<keyword evidence="14" id="KW-1185">Reference proteome</keyword>
<evidence type="ECO:0000256" key="3">
    <source>
        <dbReference type="ARBA" id="ARBA00022448"/>
    </source>
</evidence>
<dbReference type="PANTHER" id="PTHR30386">
    <property type="entry name" value="MEMBRANE FUSION SUBUNIT OF EMRAB-TOLC MULTIDRUG EFFLUX PUMP"/>
    <property type="match status" value="1"/>
</dbReference>
<proteinExistence type="inferred from homology"/>
<keyword evidence="3" id="KW-0813">Transport</keyword>
<organism evidence="13 14">
    <name type="scientific">Formosimonas limnophila</name>
    <dbReference type="NCBI Taxonomy" id="1384487"/>
    <lineage>
        <taxon>Bacteria</taxon>
        <taxon>Pseudomonadati</taxon>
        <taxon>Pseudomonadota</taxon>
        <taxon>Betaproteobacteria</taxon>
        <taxon>Burkholderiales</taxon>
        <taxon>Burkholderiaceae</taxon>
        <taxon>Formosimonas</taxon>
    </lineage>
</organism>
<gene>
    <name evidence="13" type="primary">emrA</name>
    <name evidence="13" type="ORF">GCM10009007_10600</name>
</gene>
<evidence type="ECO:0000313" key="14">
    <source>
        <dbReference type="Proteomes" id="UP000614287"/>
    </source>
</evidence>
<dbReference type="GO" id="GO:0015721">
    <property type="term" value="P:bile acid and bile salt transport"/>
    <property type="evidence" value="ECO:0007669"/>
    <property type="project" value="UniProtKB-ARBA"/>
</dbReference>
<dbReference type="FunFam" id="2.40.30.170:FF:000003">
    <property type="entry name" value="Multidrug resistance protein A"/>
    <property type="match status" value="1"/>
</dbReference>
<sequence>MTAQTETSVITEIETEKDAANASNKRKKMLIAASVFLILGIAWVLYYFFIARFEEKTDNAYVGGSIVAVNAQTSGTVEAVLAEENQEVKAGQELVKLTPTDADVALAQASAQLADAARQIKLAFNNTSITSAQLKQAQIAVKTAQDAVNRRAPLVATGAVSKEELATAKDNLARAQAALQVAKSQNNTAAAQVSGTDVANHPTVERAKAAFREAYINHKRLAVVAPMDGIVAKRFVQVGQSVAPNLPLMNLVAANQVWVDANFKETQLANLRVGQDVELKADMYGNAVTYKGKVQGIAIGTGSAFSVLPAQNATGNWIKIVQRVPVRILIDAEQLKQFPLRVGMSIEAVVDTHNRDGAVLGSVNGSAAPANLQTTVYTQDDAAAEEAAMAIINANQ</sequence>
<dbReference type="Pfam" id="PF25963">
    <property type="entry name" value="Beta-barrel_AAEA"/>
    <property type="match status" value="1"/>
</dbReference>
<evidence type="ECO:0000256" key="1">
    <source>
        <dbReference type="ARBA" id="ARBA00004377"/>
    </source>
</evidence>
<dbReference type="Pfam" id="PF25885">
    <property type="entry name" value="HH_EMRA"/>
    <property type="match status" value="1"/>
</dbReference>
<feature type="domain" description="p-hydroxybenzoic acid efflux pump subunit AaeA-like beta-barrel" evidence="12">
    <location>
        <begin position="258"/>
        <end position="345"/>
    </location>
</feature>
<dbReference type="AlphaFoldDB" id="A0A8J3CH65"/>
<evidence type="ECO:0000256" key="6">
    <source>
        <dbReference type="ARBA" id="ARBA00022692"/>
    </source>
</evidence>
<feature type="coiled-coil region" evidence="9">
    <location>
        <begin position="165"/>
        <end position="192"/>
    </location>
</feature>
<feature type="transmembrane region" description="Helical" evidence="10">
    <location>
        <begin position="29"/>
        <end position="49"/>
    </location>
</feature>
<feature type="domain" description="Multidrug export protein EmrA/FarA alpha-helical hairpin" evidence="11">
    <location>
        <begin position="100"/>
        <end position="220"/>
    </location>
</feature>
<evidence type="ECO:0000256" key="7">
    <source>
        <dbReference type="ARBA" id="ARBA00022989"/>
    </source>
</evidence>
<evidence type="ECO:0000256" key="9">
    <source>
        <dbReference type="SAM" id="Coils"/>
    </source>
</evidence>
<accession>A0A8J3CH65</accession>
<keyword evidence="8 10" id="KW-0472">Membrane</keyword>
<name>A0A8J3CH65_9BURK</name>
<keyword evidence="9" id="KW-0175">Coiled coil</keyword>
<reference evidence="13" key="2">
    <citation type="submission" date="2020-09" db="EMBL/GenBank/DDBJ databases">
        <authorList>
            <person name="Sun Q."/>
            <person name="Kim S."/>
        </authorList>
    </citation>
    <scope>NUCLEOTIDE SEQUENCE</scope>
    <source>
        <strain evidence="13">KCTC 32501</strain>
    </source>
</reference>
<dbReference type="EMBL" id="BMZG01000005">
    <property type="protein sequence ID" value="GHA71615.1"/>
    <property type="molecule type" value="Genomic_DNA"/>
</dbReference>
<keyword evidence="7 10" id="KW-1133">Transmembrane helix</keyword>
<dbReference type="GO" id="GO:1990961">
    <property type="term" value="P:xenobiotic detoxification by transmembrane export across the plasma membrane"/>
    <property type="evidence" value="ECO:0007669"/>
    <property type="project" value="UniProtKB-ARBA"/>
</dbReference>
<comment type="similarity">
    <text evidence="2">Belongs to the membrane fusion protein (MFP) (TC 8.A.1) family.</text>
</comment>